<dbReference type="PIRSF" id="PIRSF002094">
    <property type="entry name" value="OMP26_Skp"/>
    <property type="match status" value="1"/>
</dbReference>
<dbReference type="STRING" id="1127673.GLIP_1732"/>
<dbReference type="PANTHER" id="PTHR35089">
    <property type="entry name" value="CHAPERONE PROTEIN SKP"/>
    <property type="match status" value="1"/>
</dbReference>
<dbReference type="GO" id="GO:0050821">
    <property type="term" value="P:protein stabilization"/>
    <property type="evidence" value="ECO:0007669"/>
    <property type="project" value="TreeGrafter"/>
</dbReference>
<dbReference type="SMART" id="SM00935">
    <property type="entry name" value="OmpH"/>
    <property type="match status" value="1"/>
</dbReference>
<comment type="similarity">
    <text evidence="2">Belongs to the skp family.</text>
</comment>
<evidence type="ECO:0000313" key="6">
    <source>
        <dbReference type="Proteomes" id="UP000006334"/>
    </source>
</evidence>
<dbReference type="Proteomes" id="UP000006334">
    <property type="component" value="Unassembled WGS sequence"/>
</dbReference>
<dbReference type="OrthoDB" id="5767138at2"/>
<keyword evidence="3" id="KW-0175">Coiled coil</keyword>
<dbReference type="PANTHER" id="PTHR35089:SF1">
    <property type="entry name" value="CHAPERONE PROTEIN SKP"/>
    <property type="match status" value="1"/>
</dbReference>
<accession>K6YSV5</accession>
<organism evidence="5 6">
    <name type="scientific">Aliiglaciecola lipolytica E3</name>
    <dbReference type="NCBI Taxonomy" id="1127673"/>
    <lineage>
        <taxon>Bacteria</taxon>
        <taxon>Pseudomonadati</taxon>
        <taxon>Pseudomonadota</taxon>
        <taxon>Gammaproteobacteria</taxon>
        <taxon>Alteromonadales</taxon>
        <taxon>Alteromonadaceae</taxon>
        <taxon>Aliiglaciecola</taxon>
    </lineage>
</organism>
<evidence type="ECO:0000256" key="2">
    <source>
        <dbReference type="PIRNR" id="PIRNR002094"/>
    </source>
</evidence>
<dbReference type="Gene3D" id="3.30.910.20">
    <property type="entry name" value="Skp domain"/>
    <property type="match status" value="1"/>
</dbReference>
<dbReference type="GO" id="GO:0051082">
    <property type="term" value="F:unfolded protein binding"/>
    <property type="evidence" value="ECO:0007669"/>
    <property type="project" value="InterPro"/>
</dbReference>
<dbReference type="AlphaFoldDB" id="K6YSV5"/>
<dbReference type="InterPro" id="IPR005632">
    <property type="entry name" value="Chaperone_Skp"/>
</dbReference>
<reference evidence="5 6" key="1">
    <citation type="journal article" date="2017" name="Antonie Van Leeuwenhoek">
        <title>Rhizobium rhizosphaerae sp. nov., a novel species isolated from rice rhizosphere.</title>
        <authorList>
            <person name="Zhao J.J."/>
            <person name="Zhang J."/>
            <person name="Zhang R.J."/>
            <person name="Zhang C.W."/>
            <person name="Yin H.Q."/>
            <person name="Zhang X.X."/>
        </authorList>
    </citation>
    <scope>NUCLEOTIDE SEQUENCE [LARGE SCALE GENOMIC DNA]</scope>
    <source>
        <strain evidence="5 6">E3</strain>
    </source>
</reference>
<dbReference type="EMBL" id="BAEN01000036">
    <property type="protein sequence ID" value="GAC14365.1"/>
    <property type="molecule type" value="Genomic_DNA"/>
</dbReference>
<evidence type="ECO:0000313" key="5">
    <source>
        <dbReference type="EMBL" id="GAC14365.1"/>
    </source>
</evidence>
<feature type="coiled-coil region" evidence="3">
    <location>
        <begin position="83"/>
        <end position="130"/>
    </location>
</feature>
<name>K6YSV5_9ALTE</name>
<feature type="chain" id="PRO_5003897546" evidence="4">
    <location>
        <begin position="26"/>
        <end position="171"/>
    </location>
</feature>
<dbReference type="Pfam" id="PF03938">
    <property type="entry name" value="OmpH"/>
    <property type="match status" value="1"/>
</dbReference>
<gene>
    <name evidence="5" type="ORF">GLIP_1732</name>
</gene>
<evidence type="ECO:0000256" key="1">
    <source>
        <dbReference type="ARBA" id="ARBA00022729"/>
    </source>
</evidence>
<sequence length="171" mass="19067">MKQVLKTLVVTALLSSALLSSVAYAEQKIAVVSREAVIQQMPQAIASQQALQIEFKDEGSKVDAMRQQIATDLESLKKNAPTMSEAQIKAEQERLQAANAEFEALAKPLQEKLQQRRQEENSKIVTMLQQAIQAVVTEEKIDLVLDRQAVVFASPQYDISEKVLKKVSQMK</sequence>
<keyword evidence="6" id="KW-1185">Reference proteome</keyword>
<dbReference type="eggNOG" id="COG2825">
    <property type="taxonomic scope" value="Bacteria"/>
</dbReference>
<keyword evidence="1 4" id="KW-0732">Signal</keyword>
<dbReference type="RefSeq" id="WP_008844181.1">
    <property type="nucleotide sequence ID" value="NZ_BAEN01000036.1"/>
</dbReference>
<feature type="signal peptide" evidence="4">
    <location>
        <begin position="1"/>
        <end position="25"/>
    </location>
</feature>
<comment type="caution">
    <text evidence="5">The sequence shown here is derived from an EMBL/GenBank/DDBJ whole genome shotgun (WGS) entry which is preliminary data.</text>
</comment>
<evidence type="ECO:0000256" key="3">
    <source>
        <dbReference type="SAM" id="Coils"/>
    </source>
</evidence>
<proteinExistence type="inferred from homology"/>
<protein>
    <submittedName>
        <fullName evidence="5">Outer membrane protein</fullName>
    </submittedName>
</protein>
<dbReference type="GO" id="GO:0005829">
    <property type="term" value="C:cytosol"/>
    <property type="evidence" value="ECO:0007669"/>
    <property type="project" value="TreeGrafter"/>
</dbReference>
<evidence type="ECO:0000256" key="4">
    <source>
        <dbReference type="SAM" id="SignalP"/>
    </source>
</evidence>
<dbReference type="InterPro" id="IPR024930">
    <property type="entry name" value="Skp_dom_sf"/>
</dbReference>
<dbReference type="SUPFAM" id="SSF111384">
    <property type="entry name" value="OmpH-like"/>
    <property type="match status" value="1"/>
</dbReference>